<name>A0A2C9WIR0_MANES</name>
<evidence type="ECO:0000313" key="3">
    <source>
        <dbReference type="EMBL" id="OAY60030.1"/>
    </source>
</evidence>
<feature type="domain" description="U1-type" evidence="2">
    <location>
        <begin position="279"/>
        <end position="313"/>
    </location>
</feature>
<sequence length="563" mass="62456">MDTSSLPESEQQRINPHFQEQAQAPQYPQYQIQDYYYQTQVQSYDHSYYSYYQQYPPQNQWQYDQQPQSYAYYQADYSVAYQQPPYYQHEPAPGVSAQQEATQIVDSGGTGVSLQAAQQLSVYPPPQSSVNVVVQPGMNPAAVAAIAALEQLTQFAGSMDAVERAMAGLPVKSPGFELVPMRNRDGRHQHRGGGRRGGGPFQGCGRGNDGHHQGSAPPFRGKGHGRGKARVRHFQPHGVISTSSNFEPSAAKEHSAHAAKKVVESASAPEKVAPNRRPVQIAWCELCRVDCTSLEILEQHKNGKRHKKNMLRIEELKNGTKPADCIQNHQEPINDLKPEEPQQPPIVEDGEEQKSAENLPSEARSDEYGMENNLHSNTGEKPKVPVVELSGKQGRKPRKILFDNRRRGIKRKMKGGHGGKRIKTHETQRTAAEPPKPKVVTPLLCDLCNVKCDTREVLDRHLSGKKHIAKLKRFQGHQAIYGPTGLQALYPPNPIAQTHSHPQGHQPFYNPQGSFLPQGGYFPSQEHQSASAAAGLNLQFSQNCMTQQSESTSTLEANPATAV</sequence>
<dbReference type="GO" id="GO:0008270">
    <property type="term" value="F:zinc ion binding"/>
    <property type="evidence" value="ECO:0007669"/>
    <property type="project" value="InterPro"/>
</dbReference>
<feature type="compositionally biased region" description="Basic residues" evidence="1">
    <location>
        <begin position="410"/>
        <end position="423"/>
    </location>
</feature>
<protein>
    <recommendedName>
        <fullName evidence="2">U1-type domain-containing protein</fullName>
    </recommendedName>
</protein>
<dbReference type="STRING" id="3983.A0A2C9WIR0"/>
<comment type="caution">
    <text evidence="3">The sequence shown here is derived from an EMBL/GenBank/DDBJ whole genome shotgun (WGS) entry which is preliminary data.</text>
</comment>
<dbReference type="SUPFAM" id="SSF57667">
    <property type="entry name" value="beta-beta-alpha zinc fingers"/>
    <property type="match status" value="2"/>
</dbReference>
<feature type="region of interest" description="Disordered" evidence="1">
    <location>
        <begin position="184"/>
        <end position="230"/>
    </location>
</feature>
<dbReference type="PANTHER" id="PTHR47487">
    <property type="entry name" value="OS06G0651300 PROTEIN-RELATED"/>
    <property type="match status" value="1"/>
</dbReference>
<dbReference type="EMBL" id="CM004387">
    <property type="protein sequence ID" value="OAY60030.1"/>
    <property type="molecule type" value="Genomic_DNA"/>
</dbReference>
<feature type="region of interest" description="Disordered" evidence="1">
    <location>
        <begin position="332"/>
        <end position="367"/>
    </location>
</feature>
<dbReference type="Pfam" id="PF12874">
    <property type="entry name" value="zf-met"/>
    <property type="match status" value="2"/>
</dbReference>
<proteinExistence type="predicted"/>
<reference evidence="4" key="1">
    <citation type="journal article" date="2016" name="Nat. Biotechnol.">
        <title>Sequencing wild and cultivated cassava and related species reveals extensive interspecific hybridization and genetic diversity.</title>
        <authorList>
            <person name="Bredeson J.V."/>
            <person name="Lyons J.B."/>
            <person name="Prochnik S.E."/>
            <person name="Wu G.A."/>
            <person name="Ha C.M."/>
            <person name="Edsinger-Gonzales E."/>
            <person name="Grimwood J."/>
            <person name="Schmutz J."/>
            <person name="Rabbi I.Y."/>
            <person name="Egesi C."/>
            <person name="Nauluvula P."/>
            <person name="Lebot V."/>
            <person name="Ndunguru J."/>
            <person name="Mkamilo G."/>
            <person name="Bart R.S."/>
            <person name="Setter T.L."/>
            <person name="Gleadow R.M."/>
            <person name="Kulakow P."/>
            <person name="Ferguson M.E."/>
            <person name="Rounsley S."/>
            <person name="Rokhsar D.S."/>
        </authorList>
    </citation>
    <scope>NUCLEOTIDE SEQUENCE [LARGE SCALE GENOMIC DNA]</scope>
    <source>
        <strain evidence="4">cv. AM560-2</strain>
    </source>
</reference>
<organism evidence="3 4">
    <name type="scientific">Manihot esculenta</name>
    <name type="common">Cassava</name>
    <name type="synonym">Jatropha manihot</name>
    <dbReference type="NCBI Taxonomy" id="3983"/>
    <lineage>
        <taxon>Eukaryota</taxon>
        <taxon>Viridiplantae</taxon>
        <taxon>Streptophyta</taxon>
        <taxon>Embryophyta</taxon>
        <taxon>Tracheophyta</taxon>
        <taxon>Spermatophyta</taxon>
        <taxon>Magnoliopsida</taxon>
        <taxon>eudicotyledons</taxon>
        <taxon>Gunneridae</taxon>
        <taxon>Pentapetalae</taxon>
        <taxon>rosids</taxon>
        <taxon>fabids</taxon>
        <taxon>Malpighiales</taxon>
        <taxon>Euphorbiaceae</taxon>
        <taxon>Crotonoideae</taxon>
        <taxon>Manihoteae</taxon>
        <taxon>Manihot</taxon>
    </lineage>
</organism>
<feature type="compositionally biased region" description="Basic residues" evidence="1">
    <location>
        <begin position="221"/>
        <end position="230"/>
    </location>
</feature>
<evidence type="ECO:0000259" key="2">
    <source>
        <dbReference type="SMART" id="SM00451"/>
    </source>
</evidence>
<dbReference type="OrthoDB" id="434647at2759"/>
<feature type="compositionally biased region" description="Gly residues" evidence="1">
    <location>
        <begin position="195"/>
        <end position="207"/>
    </location>
</feature>
<accession>A0A2C9WIR0</accession>
<feature type="compositionally biased region" description="Basic residues" evidence="1">
    <location>
        <begin position="185"/>
        <end position="194"/>
    </location>
</feature>
<dbReference type="Gene3D" id="3.30.160.60">
    <property type="entry name" value="Classic Zinc Finger"/>
    <property type="match status" value="2"/>
</dbReference>
<dbReference type="AlphaFoldDB" id="A0A2C9WIR0"/>
<gene>
    <name evidence="3" type="ORF">MANES_01G080700v8</name>
</gene>
<evidence type="ECO:0000256" key="1">
    <source>
        <dbReference type="SAM" id="MobiDB-lite"/>
    </source>
</evidence>
<dbReference type="InterPro" id="IPR036236">
    <property type="entry name" value="Znf_C2H2_sf"/>
</dbReference>
<feature type="region of interest" description="Disordered" evidence="1">
    <location>
        <begin position="410"/>
        <end position="434"/>
    </location>
</feature>
<dbReference type="GO" id="GO:0003676">
    <property type="term" value="F:nucleic acid binding"/>
    <property type="evidence" value="ECO:0007669"/>
    <property type="project" value="InterPro"/>
</dbReference>
<feature type="compositionally biased region" description="Polar residues" evidence="1">
    <location>
        <begin position="1"/>
        <end position="14"/>
    </location>
</feature>
<dbReference type="PANTHER" id="PTHR47487:SF12">
    <property type="entry name" value="GLUTENIN, HIGH MOLECULAR WEIGHT SUBUNIT DX5-LIKE"/>
    <property type="match status" value="1"/>
</dbReference>
<evidence type="ECO:0000313" key="4">
    <source>
        <dbReference type="Proteomes" id="UP000091857"/>
    </source>
</evidence>
<feature type="domain" description="U1-type" evidence="2">
    <location>
        <begin position="440"/>
        <end position="474"/>
    </location>
</feature>
<feature type="region of interest" description="Disordered" evidence="1">
    <location>
        <begin position="1"/>
        <end position="25"/>
    </location>
</feature>
<keyword evidence="4" id="KW-1185">Reference proteome</keyword>
<dbReference type="InterPro" id="IPR013087">
    <property type="entry name" value="Znf_C2H2_type"/>
</dbReference>
<dbReference type="Proteomes" id="UP000091857">
    <property type="component" value="Chromosome 1"/>
</dbReference>
<dbReference type="InterPro" id="IPR003604">
    <property type="entry name" value="Matrin/U1-like-C_Znf_C2H2"/>
</dbReference>
<dbReference type="SMART" id="SM00451">
    <property type="entry name" value="ZnF_U1"/>
    <property type="match status" value="2"/>
</dbReference>
<dbReference type="Gramene" id="Manes.01G080700.1.v8.1">
    <property type="protein sequence ID" value="Manes.01G080700.1.v8.1.CDS"/>
    <property type="gene ID" value="Manes.01G080700.v8.1"/>
</dbReference>